<organism evidence="1 2">
    <name type="scientific">Brassica cretica</name>
    <name type="common">Mustard</name>
    <dbReference type="NCBI Taxonomy" id="69181"/>
    <lineage>
        <taxon>Eukaryota</taxon>
        <taxon>Viridiplantae</taxon>
        <taxon>Streptophyta</taxon>
        <taxon>Embryophyta</taxon>
        <taxon>Tracheophyta</taxon>
        <taxon>Spermatophyta</taxon>
        <taxon>Magnoliopsida</taxon>
        <taxon>eudicotyledons</taxon>
        <taxon>Gunneridae</taxon>
        <taxon>Pentapetalae</taxon>
        <taxon>rosids</taxon>
        <taxon>malvids</taxon>
        <taxon>Brassicales</taxon>
        <taxon>Brassicaceae</taxon>
        <taxon>Brassiceae</taxon>
        <taxon>Brassica</taxon>
    </lineage>
</organism>
<gene>
    <name evidence="1" type="ORF">DY000_02033599</name>
</gene>
<reference evidence="1 2" key="1">
    <citation type="journal article" date="2020" name="BMC Genomics">
        <title>Intraspecific diversification of the crop wild relative Brassica cretica Lam. using demographic model selection.</title>
        <authorList>
            <person name="Kioukis A."/>
            <person name="Michalopoulou V.A."/>
            <person name="Briers L."/>
            <person name="Pirintsos S."/>
            <person name="Studholme D.J."/>
            <person name="Pavlidis P."/>
            <person name="Sarris P.F."/>
        </authorList>
    </citation>
    <scope>NUCLEOTIDE SEQUENCE [LARGE SCALE GENOMIC DNA]</scope>
    <source>
        <strain evidence="2">cv. PFS-1207/04</strain>
    </source>
</reference>
<comment type="caution">
    <text evidence="1">The sequence shown here is derived from an EMBL/GenBank/DDBJ whole genome shotgun (WGS) entry which is preliminary data.</text>
</comment>
<evidence type="ECO:0000313" key="1">
    <source>
        <dbReference type="EMBL" id="KAF3580287.1"/>
    </source>
</evidence>
<sequence>MGDRQDANRTGMVVVRVPCETGLVLGGFVTKKKTKLIGQLIGKAIAPNPPSAPSPLPQLVLVFPKIVERRSLSPYTSPFPTSSIPSKPVSCGLRLELSS</sequence>
<dbReference type="EMBL" id="QGKV02000649">
    <property type="protein sequence ID" value="KAF3580287.1"/>
    <property type="molecule type" value="Genomic_DNA"/>
</dbReference>
<accession>A0ABQ7DRY6</accession>
<protein>
    <submittedName>
        <fullName evidence="1">Uncharacterized protein</fullName>
    </submittedName>
</protein>
<proteinExistence type="predicted"/>
<name>A0ABQ7DRY6_BRACR</name>
<keyword evidence="2" id="KW-1185">Reference proteome</keyword>
<evidence type="ECO:0000313" key="2">
    <source>
        <dbReference type="Proteomes" id="UP000266723"/>
    </source>
</evidence>
<dbReference type="Proteomes" id="UP000266723">
    <property type="component" value="Unassembled WGS sequence"/>
</dbReference>